<protein>
    <recommendedName>
        <fullName evidence="2">Aspartyl/glutamyl-tRNA(Asn/Gln) amidotransferase subunit C</fullName>
        <shortName evidence="2">Asp/Glu-ADT subunit C</shortName>
        <ecNumber evidence="2">6.3.5.-</ecNumber>
    </recommendedName>
</protein>
<reference evidence="3 4" key="1">
    <citation type="submission" date="2010-08" db="EMBL/GenBank/DDBJ databases">
        <title>The draft genome of Desulfovibrio fructosovorans JJ.</title>
        <authorList>
            <consortium name="US DOE Joint Genome Institute (JGI-PGF)"/>
            <person name="Lucas S."/>
            <person name="Copeland A."/>
            <person name="Lapidus A."/>
            <person name="Cheng J.-F."/>
            <person name="Bruce D."/>
            <person name="Goodwin L."/>
            <person name="Pitluck S."/>
            <person name="Land M.L."/>
            <person name="Hauser L."/>
            <person name="Chang Y.-J."/>
            <person name="Jeffries C."/>
            <person name="Wall J.D."/>
            <person name="Stahl D.A."/>
            <person name="Arkin A.P."/>
            <person name="Dehal P."/>
            <person name="Stolyar S.M."/>
            <person name="Hazen T.C."/>
            <person name="Woyke T.J."/>
        </authorList>
    </citation>
    <scope>NUCLEOTIDE SEQUENCE [LARGE SCALE GENOMIC DNA]</scope>
    <source>
        <strain evidence="3 4">JJ</strain>
    </source>
</reference>
<dbReference type="GO" id="GO:0016740">
    <property type="term" value="F:transferase activity"/>
    <property type="evidence" value="ECO:0007669"/>
    <property type="project" value="UniProtKB-KW"/>
</dbReference>
<dbReference type="Pfam" id="PF02686">
    <property type="entry name" value="GatC"/>
    <property type="match status" value="1"/>
</dbReference>
<keyword evidence="3" id="KW-0808">Transferase</keyword>
<dbReference type="EC" id="6.3.5.-" evidence="2"/>
<sequence>MKISPEEAAKVAKLARLRFDEEALAGFAGQMEDILAYMDTLGAVDTQGVEPLYSPVLHDTPLREDKAQKTCPRDKVLANAPATDGQFFVVPKIV</sequence>
<evidence type="ECO:0000313" key="4">
    <source>
        <dbReference type="Proteomes" id="UP000006250"/>
    </source>
</evidence>
<dbReference type="eggNOG" id="COG0721">
    <property type="taxonomic scope" value="Bacteria"/>
</dbReference>
<dbReference type="HAMAP" id="MF_00122">
    <property type="entry name" value="GatC"/>
    <property type="match status" value="1"/>
</dbReference>
<keyword evidence="2" id="KW-0648">Protein biosynthesis</keyword>
<gene>
    <name evidence="2" type="primary">gatC</name>
    <name evidence="3" type="ORF">DesfrDRAFT_2212</name>
</gene>
<dbReference type="GO" id="GO:0005524">
    <property type="term" value="F:ATP binding"/>
    <property type="evidence" value="ECO:0007669"/>
    <property type="project" value="UniProtKB-KW"/>
</dbReference>
<dbReference type="AlphaFoldDB" id="E1JX88"/>
<keyword evidence="4" id="KW-1185">Reference proteome</keyword>
<dbReference type="InterPro" id="IPR036113">
    <property type="entry name" value="Asp/Glu-ADT_sf_sub_c"/>
</dbReference>
<dbReference type="SUPFAM" id="SSF141000">
    <property type="entry name" value="Glu-tRNAGln amidotransferase C subunit"/>
    <property type="match status" value="1"/>
</dbReference>
<name>E1JX88_SOLFR</name>
<comment type="catalytic activity">
    <reaction evidence="2">
        <text>L-aspartyl-tRNA(Asn) + L-glutamine + ATP + H2O = L-asparaginyl-tRNA(Asn) + L-glutamate + ADP + phosphate + 2 H(+)</text>
        <dbReference type="Rhea" id="RHEA:14513"/>
        <dbReference type="Rhea" id="RHEA-COMP:9674"/>
        <dbReference type="Rhea" id="RHEA-COMP:9677"/>
        <dbReference type="ChEBI" id="CHEBI:15377"/>
        <dbReference type="ChEBI" id="CHEBI:15378"/>
        <dbReference type="ChEBI" id="CHEBI:29985"/>
        <dbReference type="ChEBI" id="CHEBI:30616"/>
        <dbReference type="ChEBI" id="CHEBI:43474"/>
        <dbReference type="ChEBI" id="CHEBI:58359"/>
        <dbReference type="ChEBI" id="CHEBI:78515"/>
        <dbReference type="ChEBI" id="CHEBI:78516"/>
        <dbReference type="ChEBI" id="CHEBI:456216"/>
    </reaction>
</comment>
<dbReference type="Proteomes" id="UP000006250">
    <property type="component" value="Unassembled WGS sequence"/>
</dbReference>
<dbReference type="STRING" id="596151.DesfrDRAFT_2212"/>
<dbReference type="GO" id="GO:0050566">
    <property type="term" value="F:asparaginyl-tRNA synthase (glutamine-hydrolyzing) activity"/>
    <property type="evidence" value="ECO:0007669"/>
    <property type="project" value="RHEA"/>
</dbReference>
<evidence type="ECO:0000313" key="3">
    <source>
        <dbReference type="EMBL" id="EFL51053.1"/>
    </source>
</evidence>
<dbReference type="RefSeq" id="WP_005993839.1">
    <property type="nucleotide sequence ID" value="NZ_AECZ01000013.1"/>
</dbReference>
<dbReference type="PANTHER" id="PTHR15004:SF0">
    <property type="entry name" value="GLUTAMYL-TRNA(GLN) AMIDOTRANSFERASE SUBUNIT C, MITOCHONDRIAL"/>
    <property type="match status" value="1"/>
</dbReference>
<comment type="function">
    <text evidence="2">Allows the formation of correctly charged Asn-tRNA(Asn) or Gln-tRNA(Gln) through the transamidation of misacylated Asp-tRNA(Asn) or Glu-tRNA(Gln) in organisms which lack either or both of asparaginyl-tRNA or glutaminyl-tRNA synthetases. The reaction takes place in the presence of glutamine and ATP through an activated phospho-Asp-tRNA(Asn) or phospho-Glu-tRNA(Gln).</text>
</comment>
<dbReference type="PANTHER" id="PTHR15004">
    <property type="entry name" value="GLUTAMYL-TRNA(GLN) AMIDOTRANSFERASE SUBUNIT C, MITOCHONDRIAL"/>
    <property type="match status" value="1"/>
</dbReference>
<dbReference type="GO" id="GO:0006450">
    <property type="term" value="P:regulation of translational fidelity"/>
    <property type="evidence" value="ECO:0007669"/>
    <property type="project" value="InterPro"/>
</dbReference>
<dbReference type="OrthoDB" id="9813938at2"/>
<comment type="catalytic activity">
    <reaction evidence="2">
        <text>L-glutamyl-tRNA(Gln) + L-glutamine + ATP + H2O = L-glutaminyl-tRNA(Gln) + L-glutamate + ADP + phosphate + H(+)</text>
        <dbReference type="Rhea" id="RHEA:17521"/>
        <dbReference type="Rhea" id="RHEA-COMP:9681"/>
        <dbReference type="Rhea" id="RHEA-COMP:9684"/>
        <dbReference type="ChEBI" id="CHEBI:15377"/>
        <dbReference type="ChEBI" id="CHEBI:15378"/>
        <dbReference type="ChEBI" id="CHEBI:29985"/>
        <dbReference type="ChEBI" id="CHEBI:30616"/>
        <dbReference type="ChEBI" id="CHEBI:43474"/>
        <dbReference type="ChEBI" id="CHEBI:58359"/>
        <dbReference type="ChEBI" id="CHEBI:78520"/>
        <dbReference type="ChEBI" id="CHEBI:78521"/>
        <dbReference type="ChEBI" id="CHEBI:456216"/>
    </reaction>
</comment>
<proteinExistence type="inferred from homology"/>
<organism evidence="3 4">
    <name type="scientific">Solidesulfovibrio fructosivorans JJ]</name>
    <dbReference type="NCBI Taxonomy" id="596151"/>
    <lineage>
        <taxon>Bacteria</taxon>
        <taxon>Pseudomonadati</taxon>
        <taxon>Thermodesulfobacteriota</taxon>
        <taxon>Desulfovibrionia</taxon>
        <taxon>Desulfovibrionales</taxon>
        <taxon>Desulfovibrionaceae</taxon>
        <taxon>Solidesulfovibrio</taxon>
    </lineage>
</organism>
<dbReference type="NCBIfam" id="TIGR00135">
    <property type="entry name" value="gatC"/>
    <property type="match status" value="1"/>
</dbReference>
<dbReference type="Gene3D" id="1.10.20.60">
    <property type="entry name" value="Glu-tRNAGln amidotransferase C subunit, N-terminal domain"/>
    <property type="match status" value="1"/>
</dbReference>
<dbReference type="EMBL" id="AECZ01000013">
    <property type="protein sequence ID" value="EFL51053.1"/>
    <property type="molecule type" value="Genomic_DNA"/>
</dbReference>
<comment type="similarity">
    <text evidence="2">Belongs to the GatC family.</text>
</comment>
<comment type="subunit">
    <text evidence="2">Heterotrimer of A, B and C subunits.</text>
</comment>
<dbReference type="InterPro" id="IPR003837">
    <property type="entry name" value="GatC"/>
</dbReference>
<dbReference type="GO" id="GO:0006412">
    <property type="term" value="P:translation"/>
    <property type="evidence" value="ECO:0007669"/>
    <property type="project" value="UniProtKB-UniRule"/>
</dbReference>
<accession>E1JX88</accession>
<dbReference type="GO" id="GO:0070681">
    <property type="term" value="P:glutaminyl-tRNAGln biosynthesis via transamidation"/>
    <property type="evidence" value="ECO:0007669"/>
    <property type="project" value="TreeGrafter"/>
</dbReference>
<keyword evidence="2" id="KW-0547">Nucleotide-binding</keyword>
<dbReference type="GO" id="GO:0050567">
    <property type="term" value="F:glutaminyl-tRNA synthase (glutamine-hydrolyzing) activity"/>
    <property type="evidence" value="ECO:0007669"/>
    <property type="project" value="UniProtKB-UniRule"/>
</dbReference>
<comment type="caution">
    <text evidence="3">The sequence shown here is derived from an EMBL/GenBank/DDBJ whole genome shotgun (WGS) entry which is preliminary data.</text>
</comment>
<keyword evidence="2" id="KW-0436">Ligase</keyword>
<keyword evidence="1 2" id="KW-0067">ATP-binding</keyword>
<evidence type="ECO:0000256" key="2">
    <source>
        <dbReference type="HAMAP-Rule" id="MF_00122"/>
    </source>
</evidence>
<evidence type="ECO:0000256" key="1">
    <source>
        <dbReference type="ARBA" id="ARBA00022840"/>
    </source>
</evidence>